<dbReference type="AlphaFoldDB" id="I0I026"/>
<dbReference type="RefSeq" id="WP_014431854.1">
    <property type="nucleotide sequence ID" value="NC_017079.1"/>
</dbReference>
<keyword evidence="6 9" id="KW-0812">Transmembrane</keyword>
<evidence type="ECO:0000256" key="7">
    <source>
        <dbReference type="ARBA" id="ARBA00022989"/>
    </source>
</evidence>
<feature type="transmembrane region" description="Helical" evidence="9">
    <location>
        <begin position="149"/>
        <end position="172"/>
    </location>
</feature>
<gene>
    <name evidence="11" type="ordered locus">CLDAP_05740</name>
</gene>
<dbReference type="InterPro" id="IPR035906">
    <property type="entry name" value="MetI-like_sf"/>
</dbReference>
<evidence type="ECO:0000313" key="12">
    <source>
        <dbReference type="Proteomes" id="UP000007880"/>
    </source>
</evidence>
<dbReference type="InterPro" id="IPR000515">
    <property type="entry name" value="MetI-like"/>
</dbReference>
<dbReference type="CDD" id="cd06261">
    <property type="entry name" value="TM_PBP2"/>
    <property type="match status" value="1"/>
</dbReference>
<dbReference type="HOGENOM" id="CLU_016047_1_2_0"/>
<sequence length="286" mass="32282">MAHSLRKWLTPRLFVLFGFGLTLLYLTPIYWMVVTSIKPEEQIFRIPPSLVPLDITFARYVEFLGGPTDRPRPPINGLFYLRNSFILATGTAVLTLLLAIPGAYALARFRLRGNTYFLLVLLISQMIPNVLLVIPLFVLFRTFNIINTYWAVILANTALSLPFSVIILRASLMQIPKDLEEAAMIDGCSRLTALWRVILPLTRAGIVASAVFSFLFAWGDFVFPLTFLQDRSLHPISLVIFSFLDLYQKEWDSLMAFSTALALPVLVSFIFLQRHFIGGMTAGSVK</sequence>
<feature type="domain" description="ABC transmembrane type-1" evidence="10">
    <location>
        <begin position="81"/>
        <end position="272"/>
    </location>
</feature>
<keyword evidence="8 9" id="KW-0472">Membrane</keyword>
<dbReference type="GO" id="GO:0005886">
    <property type="term" value="C:plasma membrane"/>
    <property type="evidence" value="ECO:0007669"/>
    <property type="project" value="UniProtKB-SubCell"/>
</dbReference>
<reference evidence="11 12" key="1">
    <citation type="submission" date="2012-02" db="EMBL/GenBank/DDBJ databases">
        <title>Complete genome sequence of Caldilinea aerophila DSM 14535 (= NBRC 102666).</title>
        <authorList>
            <person name="Oguchi A."/>
            <person name="Hosoyama A."/>
            <person name="Sekine M."/>
            <person name="Fukai R."/>
            <person name="Kato Y."/>
            <person name="Nakamura S."/>
            <person name="Hanada S."/>
            <person name="Yamazaki S."/>
            <person name="Fujita N."/>
        </authorList>
    </citation>
    <scope>NUCLEOTIDE SEQUENCE [LARGE SCALE GENOMIC DNA]</scope>
    <source>
        <strain evidence="12">DSM 14535 / JCM 11387 / NBRC 104270 / STL-6-O1</strain>
    </source>
</reference>
<keyword evidence="7 9" id="KW-1133">Transmembrane helix</keyword>
<accession>I0I026</accession>
<comment type="subcellular location">
    <subcellularLocation>
        <location evidence="1 9">Cell membrane</location>
        <topology evidence="1 9">Multi-pass membrane protein</topology>
    </subcellularLocation>
</comment>
<comment type="similarity">
    <text evidence="2">Belongs to the binding-protein-dependent transport system permease family. MalFG subfamily.</text>
</comment>
<dbReference type="eggNOG" id="COG0395">
    <property type="taxonomic scope" value="Bacteria"/>
</dbReference>
<feature type="transmembrane region" description="Helical" evidence="9">
    <location>
        <begin position="118"/>
        <end position="143"/>
    </location>
</feature>
<evidence type="ECO:0000256" key="8">
    <source>
        <dbReference type="ARBA" id="ARBA00023136"/>
    </source>
</evidence>
<dbReference type="PROSITE" id="PS50928">
    <property type="entry name" value="ABC_TM1"/>
    <property type="match status" value="1"/>
</dbReference>
<dbReference type="GO" id="GO:0055085">
    <property type="term" value="P:transmembrane transport"/>
    <property type="evidence" value="ECO:0007669"/>
    <property type="project" value="InterPro"/>
</dbReference>
<feature type="transmembrane region" description="Helical" evidence="9">
    <location>
        <begin position="12"/>
        <end position="33"/>
    </location>
</feature>
<keyword evidence="12" id="KW-1185">Reference proteome</keyword>
<evidence type="ECO:0000256" key="3">
    <source>
        <dbReference type="ARBA" id="ARBA00022448"/>
    </source>
</evidence>
<evidence type="ECO:0000256" key="1">
    <source>
        <dbReference type="ARBA" id="ARBA00004651"/>
    </source>
</evidence>
<proteinExistence type="inferred from homology"/>
<feature type="transmembrane region" description="Helical" evidence="9">
    <location>
        <begin position="254"/>
        <end position="272"/>
    </location>
</feature>
<evidence type="ECO:0000259" key="10">
    <source>
        <dbReference type="PROSITE" id="PS50928"/>
    </source>
</evidence>
<dbReference type="KEGG" id="cap:CLDAP_05740"/>
<dbReference type="PANTHER" id="PTHR32243">
    <property type="entry name" value="MALTOSE TRANSPORT SYSTEM PERMEASE-RELATED"/>
    <property type="match status" value="1"/>
</dbReference>
<feature type="transmembrane region" description="Helical" evidence="9">
    <location>
        <begin position="85"/>
        <end position="106"/>
    </location>
</feature>
<dbReference type="Proteomes" id="UP000007880">
    <property type="component" value="Chromosome"/>
</dbReference>
<evidence type="ECO:0000256" key="5">
    <source>
        <dbReference type="ARBA" id="ARBA00022597"/>
    </source>
</evidence>
<evidence type="ECO:0000256" key="6">
    <source>
        <dbReference type="ARBA" id="ARBA00022692"/>
    </source>
</evidence>
<dbReference type="InterPro" id="IPR050901">
    <property type="entry name" value="BP-dep_ABC_trans_perm"/>
</dbReference>
<dbReference type="Gene3D" id="1.10.3720.10">
    <property type="entry name" value="MetI-like"/>
    <property type="match status" value="1"/>
</dbReference>
<evidence type="ECO:0000256" key="9">
    <source>
        <dbReference type="RuleBase" id="RU363032"/>
    </source>
</evidence>
<dbReference type="SUPFAM" id="SSF161098">
    <property type="entry name" value="MetI-like"/>
    <property type="match status" value="1"/>
</dbReference>
<evidence type="ECO:0000256" key="2">
    <source>
        <dbReference type="ARBA" id="ARBA00009047"/>
    </source>
</evidence>
<dbReference type="STRING" id="926550.CLDAP_05740"/>
<dbReference type="PANTHER" id="PTHR32243:SF50">
    <property type="entry name" value="MALTOSE_MALTODEXTRIN TRANSPORT SYSTEM PERMEASE PROTEIN MALG"/>
    <property type="match status" value="1"/>
</dbReference>
<dbReference type="OrthoDB" id="61400at2"/>
<keyword evidence="4" id="KW-1003">Cell membrane</keyword>
<protein>
    <submittedName>
        <fullName evidence="11">Putative sugar ABC transporter permease protein</fullName>
    </submittedName>
</protein>
<keyword evidence="3 9" id="KW-0813">Transport</keyword>
<keyword evidence="5" id="KW-0762">Sugar transport</keyword>
<organism evidence="11 12">
    <name type="scientific">Caldilinea aerophila (strain DSM 14535 / JCM 11387 / NBRC 104270 / STL-6-O1)</name>
    <dbReference type="NCBI Taxonomy" id="926550"/>
    <lineage>
        <taxon>Bacteria</taxon>
        <taxon>Bacillati</taxon>
        <taxon>Chloroflexota</taxon>
        <taxon>Caldilineae</taxon>
        <taxon>Caldilineales</taxon>
        <taxon>Caldilineaceae</taxon>
        <taxon>Caldilinea</taxon>
    </lineage>
</organism>
<dbReference type="Pfam" id="PF00528">
    <property type="entry name" value="BPD_transp_1"/>
    <property type="match status" value="1"/>
</dbReference>
<evidence type="ECO:0000256" key="4">
    <source>
        <dbReference type="ARBA" id="ARBA00022475"/>
    </source>
</evidence>
<dbReference type="EMBL" id="AP012337">
    <property type="protein sequence ID" value="BAL98613.1"/>
    <property type="molecule type" value="Genomic_DNA"/>
</dbReference>
<feature type="transmembrane region" description="Helical" evidence="9">
    <location>
        <begin position="193"/>
        <end position="218"/>
    </location>
</feature>
<evidence type="ECO:0000313" key="11">
    <source>
        <dbReference type="EMBL" id="BAL98613.1"/>
    </source>
</evidence>
<name>I0I026_CALAS</name>